<dbReference type="EMBL" id="BMNW01000009">
    <property type="protein sequence ID" value="GGM23574.1"/>
    <property type="molecule type" value="Genomic_DNA"/>
</dbReference>
<evidence type="ECO:0000313" key="2">
    <source>
        <dbReference type="Proteomes" id="UP000616499"/>
    </source>
</evidence>
<sequence length="69" mass="7363">MLLMALVVSFYAHLLEVALDAVKFGDQAQRHISPLGFALGLHLLRLIEPVPPMRAAGQALDAGLAATEL</sequence>
<dbReference type="Proteomes" id="UP000616499">
    <property type="component" value="Unassembled WGS sequence"/>
</dbReference>
<evidence type="ECO:0000313" key="1">
    <source>
        <dbReference type="EMBL" id="GGM23574.1"/>
    </source>
</evidence>
<protein>
    <submittedName>
        <fullName evidence="1">Uncharacterized protein</fullName>
    </submittedName>
</protein>
<keyword evidence="2" id="KW-1185">Reference proteome</keyword>
<gene>
    <name evidence="1" type="ORF">GCM10009425_38070</name>
</gene>
<comment type="caution">
    <text evidence="1">The sequence shown here is derived from an EMBL/GenBank/DDBJ whole genome shotgun (WGS) entry which is preliminary data.</text>
</comment>
<name>A0ABQ2H0I9_9PSED</name>
<reference evidence="2" key="1">
    <citation type="journal article" date="2019" name="Int. J. Syst. Evol. Microbiol.">
        <title>The Global Catalogue of Microorganisms (GCM) 10K type strain sequencing project: providing services to taxonomists for standard genome sequencing and annotation.</title>
        <authorList>
            <consortium name="The Broad Institute Genomics Platform"/>
            <consortium name="The Broad Institute Genome Sequencing Center for Infectious Disease"/>
            <person name="Wu L."/>
            <person name="Ma J."/>
        </authorList>
    </citation>
    <scope>NUCLEOTIDE SEQUENCE [LARGE SCALE GENOMIC DNA]</scope>
    <source>
        <strain evidence="2">JCM 13501</strain>
    </source>
</reference>
<proteinExistence type="predicted"/>
<accession>A0ABQ2H0I9</accession>
<organism evidence="1 2">
    <name type="scientific">Pseudomonas asuensis</name>
    <dbReference type="NCBI Taxonomy" id="1825787"/>
    <lineage>
        <taxon>Bacteria</taxon>
        <taxon>Pseudomonadati</taxon>
        <taxon>Pseudomonadota</taxon>
        <taxon>Gammaproteobacteria</taxon>
        <taxon>Pseudomonadales</taxon>
        <taxon>Pseudomonadaceae</taxon>
        <taxon>Pseudomonas</taxon>
    </lineage>
</organism>